<accession>A0A7G7MHR0</accession>
<dbReference type="RefSeq" id="WP_185719071.1">
    <property type="nucleotide sequence ID" value="NZ_BAAAWI010000001.1"/>
</dbReference>
<evidence type="ECO:0000313" key="3">
    <source>
        <dbReference type="Proteomes" id="UP000515728"/>
    </source>
</evidence>
<evidence type="ECO:0000259" key="1">
    <source>
        <dbReference type="Pfam" id="PF04480"/>
    </source>
</evidence>
<feature type="domain" description="DUF559" evidence="1">
    <location>
        <begin position="193"/>
        <end position="256"/>
    </location>
</feature>
<proteinExistence type="predicted"/>
<protein>
    <submittedName>
        <fullName evidence="2">DUF559 domain-containing protein</fullName>
    </submittedName>
</protein>
<dbReference type="InterPro" id="IPR007569">
    <property type="entry name" value="DUF559"/>
</dbReference>
<evidence type="ECO:0000313" key="2">
    <source>
        <dbReference type="EMBL" id="QNG52321.1"/>
    </source>
</evidence>
<keyword evidence="3" id="KW-1185">Reference proteome</keyword>
<sequence length="258" mass="28768">MRLFPDVYAPVGDGPPDLALRSTGAYLFARGRGVLAGYSAAELLDASCGPADAPVEITVPGGGVHPCTGLVVRRDRLLRNEVVRVAGVPVTTPRRTAYDLARTRPDLVDAVAAVDALSRVGGFAPREVLRLAERYPRARGRRRLPRVVDLADPRAGSPMETRLRLLLVLRGLPRPEVQWVVQDERRRRAVWLDLAYPERRIGIEYEGAEHVRPERVLRDIGRGTDLVDHGWRLYRFTKYEVYGEPDEIVAKIERALAA</sequence>
<dbReference type="Gene3D" id="3.40.960.10">
    <property type="entry name" value="VSR Endonuclease"/>
    <property type="match status" value="1"/>
</dbReference>
<dbReference type="InterPro" id="IPR011335">
    <property type="entry name" value="Restrct_endonuc-II-like"/>
</dbReference>
<name>A0A7G7MHR0_9PSEU</name>
<dbReference type="AlphaFoldDB" id="A0A7G7MHR0"/>
<organism evidence="2 3">
    <name type="scientific">Pseudonocardia petroleophila</name>
    <dbReference type="NCBI Taxonomy" id="37331"/>
    <lineage>
        <taxon>Bacteria</taxon>
        <taxon>Bacillati</taxon>
        <taxon>Actinomycetota</taxon>
        <taxon>Actinomycetes</taxon>
        <taxon>Pseudonocardiales</taxon>
        <taxon>Pseudonocardiaceae</taxon>
        <taxon>Pseudonocardia</taxon>
    </lineage>
</organism>
<dbReference type="SUPFAM" id="SSF52980">
    <property type="entry name" value="Restriction endonuclease-like"/>
    <property type="match status" value="1"/>
</dbReference>
<reference evidence="2 3" key="1">
    <citation type="submission" date="2020-08" db="EMBL/GenBank/DDBJ databases">
        <authorList>
            <person name="Mo P."/>
        </authorList>
    </citation>
    <scope>NUCLEOTIDE SEQUENCE [LARGE SCALE GENOMIC DNA]</scope>
    <source>
        <strain evidence="2 3">CGMCC 4.1532</strain>
    </source>
</reference>
<dbReference type="Proteomes" id="UP000515728">
    <property type="component" value="Chromosome"/>
</dbReference>
<dbReference type="KEGG" id="ppel:H6H00_30530"/>
<dbReference type="Pfam" id="PF04480">
    <property type="entry name" value="DUF559"/>
    <property type="match status" value="1"/>
</dbReference>
<dbReference type="EMBL" id="CP060131">
    <property type="protein sequence ID" value="QNG52321.1"/>
    <property type="molecule type" value="Genomic_DNA"/>
</dbReference>
<gene>
    <name evidence="2" type="ORF">H6H00_30530</name>
</gene>